<proteinExistence type="predicted"/>
<protein>
    <submittedName>
        <fullName evidence="1">Uncharacterized protein</fullName>
    </submittedName>
</protein>
<evidence type="ECO:0000313" key="2">
    <source>
        <dbReference type="Proteomes" id="UP000230886"/>
    </source>
</evidence>
<accession>A0A2A5JI57</accession>
<organism evidence="1 2">
    <name type="scientific">Rhodococcus qingshengii</name>
    <dbReference type="NCBI Taxonomy" id="334542"/>
    <lineage>
        <taxon>Bacteria</taxon>
        <taxon>Bacillati</taxon>
        <taxon>Actinomycetota</taxon>
        <taxon>Actinomycetes</taxon>
        <taxon>Mycobacteriales</taxon>
        <taxon>Nocardiaceae</taxon>
        <taxon>Rhodococcus</taxon>
        <taxon>Rhodococcus erythropolis group</taxon>
    </lineage>
</organism>
<gene>
    <name evidence="1" type="ORF">CHR55_02480</name>
</gene>
<comment type="caution">
    <text evidence="1">The sequence shown here is derived from an EMBL/GenBank/DDBJ whole genome shotgun (WGS) entry which is preliminary data.</text>
</comment>
<dbReference type="Proteomes" id="UP000230886">
    <property type="component" value="Unassembled WGS sequence"/>
</dbReference>
<sequence length="61" mass="7096">METRDAIDIKLLRVELLFPDALPRFSARFNPAALRPKEWLHRGPDGYEISHLHNDRIGSRS</sequence>
<name>A0A2A5JI57_RHOSG</name>
<dbReference type="AlphaFoldDB" id="A0A2A5JI57"/>
<reference evidence="1 2" key="1">
    <citation type="submission" date="2017-07" db="EMBL/GenBank/DDBJ databases">
        <title>Draft sequence of Rhodococcus enclensis 23b-28.</title>
        <authorList>
            <person name="Besaury L."/>
            <person name="Sancelme M."/>
            <person name="Amato P."/>
            <person name="Lallement A."/>
            <person name="Delort A.-M."/>
        </authorList>
    </citation>
    <scope>NUCLEOTIDE SEQUENCE [LARGE SCALE GENOMIC DNA]</scope>
    <source>
        <strain evidence="1 2">23b-28</strain>
    </source>
</reference>
<evidence type="ECO:0000313" key="1">
    <source>
        <dbReference type="EMBL" id="PCK29268.1"/>
    </source>
</evidence>
<dbReference type="EMBL" id="NOVD01000001">
    <property type="protein sequence ID" value="PCK29268.1"/>
    <property type="molecule type" value="Genomic_DNA"/>
</dbReference>